<proteinExistence type="predicted"/>
<dbReference type="SUPFAM" id="SSF53098">
    <property type="entry name" value="Ribonuclease H-like"/>
    <property type="match status" value="1"/>
</dbReference>
<dbReference type="PANTHER" id="PTHR42648:SF32">
    <property type="entry name" value="RIBONUCLEASE H-LIKE DOMAIN, GAG-PRE-INTEGRASE DOMAIN PROTEIN-RELATED"/>
    <property type="match status" value="1"/>
</dbReference>
<protein>
    <submittedName>
        <fullName evidence="2">Uncharacterized protein</fullName>
    </submittedName>
</protein>
<dbReference type="Proteomes" id="UP001172457">
    <property type="component" value="Chromosome 1"/>
</dbReference>
<evidence type="ECO:0000256" key="1">
    <source>
        <dbReference type="SAM" id="Coils"/>
    </source>
</evidence>
<dbReference type="PANTHER" id="PTHR42648">
    <property type="entry name" value="TRANSPOSASE, PUTATIVE-RELATED"/>
    <property type="match status" value="1"/>
</dbReference>
<keyword evidence="1" id="KW-0175">Coiled coil</keyword>
<evidence type="ECO:0000313" key="2">
    <source>
        <dbReference type="EMBL" id="KAJ9566683.1"/>
    </source>
</evidence>
<gene>
    <name evidence="2" type="ORF">OSB04_002649</name>
</gene>
<dbReference type="GO" id="GO:0003676">
    <property type="term" value="F:nucleic acid binding"/>
    <property type="evidence" value="ECO:0007669"/>
    <property type="project" value="InterPro"/>
</dbReference>
<dbReference type="EMBL" id="JARYMX010000001">
    <property type="protein sequence ID" value="KAJ9566683.1"/>
    <property type="molecule type" value="Genomic_DNA"/>
</dbReference>
<accession>A0AA38TTA1</accession>
<name>A0AA38TTA1_9ASTR</name>
<dbReference type="InterPro" id="IPR039537">
    <property type="entry name" value="Retrotran_Ty1/copia-like"/>
</dbReference>
<sequence>MYESAEEARVSLNKSLKEKITKLEKVLKEKDDELRGMRNEKTNALSIKASANAACGPIAKQSLGEKKYILVLIDEFSRYTWVEFVKKKSHVPMLLINLLKRLQVFHGIQIRVIRNYLASVGITHNFSASRTPQQNVVVERKNKTSVEAARTMLNASSLPLSF</sequence>
<reference evidence="2" key="1">
    <citation type="submission" date="2023-03" db="EMBL/GenBank/DDBJ databases">
        <title>Chromosome-scale reference genome and RAD-based genetic map of yellow starthistle (Centaurea solstitialis) reveal putative structural variation and QTLs associated with invader traits.</title>
        <authorList>
            <person name="Reatini B."/>
            <person name="Cang F.A."/>
            <person name="Jiang Q."/>
            <person name="Mckibben M.T.W."/>
            <person name="Barker M.S."/>
            <person name="Rieseberg L.H."/>
            <person name="Dlugosch K.M."/>
        </authorList>
    </citation>
    <scope>NUCLEOTIDE SEQUENCE</scope>
    <source>
        <strain evidence="2">CAN-66</strain>
        <tissue evidence="2">Leaf</tissue>
    </source>
</reference>
<organism evidence="2 3">
    <name type="scientific">Centaurea solstitialis</name>
    <name type="common">yellow star-thistle</name>
    <dbReference type="NCBI Taxonomy" id="347529"/>
    <lineage>
        <taxon>Eukaryota</taxon>
        <taxon>Viridiplantae</taxon>
        <taxon>Streptophyta</taxon>
        <taxon>Embryophyta</taxon>
        <taxon>Tracheophyta</taxon>
        <taxon>Spermatophyta</taxon>
        <taxon>Magnoliopsida</taxon>
        <taxon>eudicotyledons</taxon>
        <taxon>Gunneridae</taxon>
        <taxon>Pentapetalae</taxon>
        <taxon>asterids</taxon>
        <taxon>campanulids</taxon>
        <taxon>Asterales</taxon>
        <taxon>Asteraceae</taxon>
        <taxon>Carduoideae</taxon>
        <taxon>Cardueae</taxon>
        <taxon>Centaureinae</taxon>
        <taxon>Centaurea</taxon>
    </lineage>
</organism>
<keyword evidence="3" id="KW-1185">Reference proteome</keyword>
<comment type="caution">
    <text evidence="2">The sequence shown here is derived from an EMBL/GenBank/DDBJ whole genome shotgun (WGS) entry which is preliminary data.</text>
</comment>
<dbReference type="Gene3D" id="3.30.420.10">
    <property type="entry name" value="Ribonuclease H-like superfamily/Ribonuclease H"/>
    <property type="match status" value="1"/>
</dbReference>
<dbReference type="InterPro" id="IPR012337">
    <property type="entry name" value="RNaseH-like_sf"/>
</dbReference>
<dbReference type="AlphaFoldDB" id="A0AA38TTA1"/>
<dbReference type="InterPro" id="IPR036397">
    <property type="entry name" value="RNaseH_sf"/>
</dbReference>
<evidence type="ECO:0000313" key="3">
    <source>
        <dbReference type="Proteomes" id="UP001172457"/>
    </source>
</evidence>
<feature type="coiled-coil region" evidence="1">
    <location>
        <begin position="13"/>
        <end position="40"/>
    </location>
</feature>